<dbReference type="Gene3D" id="3.40.1550.10">
    <property type="entry name" value="CheC-like"/>
    <property type="match status" value="1"/>
</dbReference>
<dbReference type="Proteomes" id="UP000593910">
    <property type="component" value="Chromosome"/>
</dbReference>
<reference evidence="2 3" key="1">
    <citation type="submission" date="2019-06" db="EMBL/GenBank/DDBJ databases">
        <title>Sulfurimonas gotlandica sp. nov., a chemoautotrophic and psychrotolerant epsilonproteobacterium isolated from a pelagic redoxcline, and an emended description of the genus Sulfurimonas.</title>
        <authorList>
            <person name="Wang S."/>
            <person name="Jiang L."/>
            <person name="Shao Z."/>
        </authorList>
    </citation>
    <scope>NUCLEOTIDE SEQUENCE [LARGE SCALE GENOMIC DNA]</scope>
    <source>
        <strain evidence="2 3">B2</strain>
    </source>
</reference>
<dbReference type="InterPro" id="IPR028976">
    <property type="entry name" value="CheC-like_sf"/>
</dbReference>
<sequence length="142" mass="16046">MLNSIEEAAVNFCIHQIREDHGVKEGITKKRTLIAYIDLDAQDGKKYRAYIASDSGFMQRVSKLFLEEDESDEETLTDMTLETANLIIGSAKVIAEEKSQNPYTINTPYFEKIGEFDLEYDDAKTIQVGDDEITIALKEVNA</sequence>
<dbReference type="KEGG" id="smax:FJR03_06510"/>
<gene>
    <name evidence="2" type="ORF">FJR03_06510</name>
</gene>
<accession>A0A7M1AVF0</accession>
<evidence type="ECO:0000313" key="3">
    <source>
        <dbReference type="Proteomes" id="UP000593910"/>
    </source>
</evidence>
<dbReference type="AlphaFoldDB" id="A0A7M1AVF0"/>
<name>A0A7M1AVF0_9BACT</name>
<dbReference type="GO" id="GO:0006935">
    <property type="term" value="P:chemotaxis"/>
    <property type="evidence" value="ECO:0007669"/>
    <property type="project" value="UniProtKB-KW"/>
</dbReference>
<dbReference type="RefSeq" id="WP_193112728.1">
    <property type="nucleotide sequence ID" value="NZ_CP041165.1"/>
</dbReference>
<keyword evidence="3" id="KW-1185">Reference proteome</keyword>
<organism evidence="2 3">
    <name type="scientific">Sulfurimonas marina</name>
    <dbReference type="NCBI Taxonomy" id="2590551"/>
    <lineage>
        <taxon>Bacteria</taxon>
        <taxon>Pseudomonadati</taxon>
        <taxon>Campylobacterota</taxon>
        <taxon>Epsilonproteobacteria</taxon>
        <taxon>Campylobacterales</taxon>
        <taxon>Sulfurimonadaceae</taxon>
        <taxon>Sulfurimonas</taxon>
    </lineage>
</organism>
<keyword evidence="1" id="KW-0145">Chemotaxis</keyword>
<proteinExistence type="predicted"/>
<dbReference type="EMBL" id="CP041165">
    <property type="protein sequence ID" value="QOP41413.1"/>
    <property type="molecule type" value="Genomic_DNA"/>
</dbReference>
<evidence type="ECO:0000256" key="1">
    <source>
        <dbReference type="ARBA" id="ARBA00022500"/>
    </source>
</evidence>
<protein>
    <submittedName>
        <fullName evidence="2">Chemotaxis protein CheX</fullName>
    </submittedName>
</protein>
<evidence type="ECO:0000313" key="2">
    <source>
        <dbReference type="EMBL" id="QOP41413.1"/>
    </source>
</evidence>